<keyword evidence="6 13" id="KW-0812">Transmembrane</keyword>
<dbReference type="AlphaFoldDB" id="I3U8S2"/>
<dbReference type="STRING" id="1036672.TKWG_04345"/>
<dbReference type="GO" id="GO:0006508">
    <property type="term" value="P:proteolysis"/>
    <property type="evidence" value="ECO:0007669"/>
    <property type="project" value="UniProtKB-KW"/>
</dbReference>
<reference evidence="14 15" key="1">
    <citation type="journal article" date="2011" name="J. Bacteriol.">
        <title>Whole-genome shotgun sequencing of the sulfur-oxidizing chemoautotroph Tetrathiobacter kashmirensis.</title>
        <authorList>
            <person name="Ghosh W."/>
            <person name="George A."/>
            <person name="Agarwal A."/>
            <person name="Raj P."/>
            <person name="Alam M."/>
            <person name="Pyne P."/>
            <person name="Das Gupta S.K."/>
        </authorList>
    </citation>
    <scope>NUCLEOTIDE SEQUENCE [LARGE SCALE GENOMIC DNA]</scope>
    <source>
        <strain evidence="14 15">WT001</strain>
    </source>
</reference>
<keyword evidence="10 13" id="KW-1133">Transmembrane helix</keyword>
<feature type="transmembrane region" description="Helical" evidence="13">
    <location>
        <begin position="149"/>
        <end position="170"/>
    </location>
</feature>
<dbReference type="EMBL" id="CP003555">
    <property type="protein sequence ID" value="AFK61410.1"/>
    <property type="molecule type" value="Genomic_DNA"/>
</dbReference>
<dbReference type="CDD" id="cd06158">
    <property type="entry name" value="S2P-M50_like_1"/>
    <property type="match status" value="1"/>
</dbReference>
<comment type="cofactor">
    <cofactor evidence="1">
        <name>Zn(2+)</name>
        <dbReference type="ChEBI" id="CHEBI:29105"/>
    </cofactor>
</comment>
<evidence type="ECO:0000313" key="15">
    <source>
        <dbReference type="Proteomes" id="UP000005267"/>
    </source>
</evidence>
<evidence type="ECO:0000256" key="3">
    <source>
        <dbReference type="ARBA" id="ARBA00007931"/>
    </source>
</evidence>
<comment type="similarity">
    <text evidence="3">Belongs to the peptidase M50B family.</text>
</comment>
<feature type="transmembrane region" description="Helical" evidence="13">
    <location>
        <begin position="124"/>
        <end position="143"/>
    </location>
</feature>
<evidence type="ECO:0000256" key="10">
    <source>
        <dbReference type="ARBA" id="ARBA00022989"/>
    </source>
</evidence>
<reference evidence="15" key="2">
    <citation type="journal article" date="2013" name="PLoS ONE">
        <title>Genome implosion elicits host-confinement in Alcaligenaceae: evidence from the comparative genomics of Tetrathiobacter kashmirensis, a pathogen in the making.</title>
        <authorList>
            <person name="Ghosh W."/>
            <person name="Alam M."/>
            <person name="Roy C."/>
            <person name="Pyne P."/>
            <person name="George A."/>
            <person name="Chakraborty R."/>
            <person name="Majumder S."/>
            <person name="Agarwal A."/>
            <person name="Chakraborty S."/>
            <person name="Majumdar S."/>
            <person name="Gupta S.K."/>
        </authorList>
    </citation>
    <scope>NUCLEOTIDE SEQUENCE [LARGE SCALE GENOMIC DNA]</scope>
    <source>
        <strain evidence="15">WT001</strain>
    </source>
</reference>
<dbReference type="GO" id="GO:0005886">
    <property type="term" value="C:plasma membrane"/>
    <property type="evidence" value="ECO:0007669"/>
    <property type="project" value="UniProtKB-SubCell"/>
</dbReference>
<evidence type="ECO:0000256" key="5">
    <source>
        <dbReference type="ARBA" id="ARBA00022670"/>
    </source>
</evidence>
<evidence type="ECO:0000256" key="1">
    <source>
        <dbReference type="ARBA" id="ARBA00001947"/>
    </source>
</evidence>
<sequence>MVDTDGPLLRNGQSVAVRGAVIMDDIIRAITIYAIPLIFAITLAEAARGFVAHKLGDRTALMLGRLTLNPARHIDPIGTILVPLLLIAANPGFVVGWPKPIPVNEAHFANPKRDSILLALARPVANLLMGILWVITARVLLGFGLLDSYWWKVAIAGFTLNIFLMVFNLLPIPPMDGSRIIAGFLPAKWAIAYQRLEPYGFFIVLGLIAFGLLQVVLLPVISVVLDLLGRLFLFG</sequence>
<keyword evidence="9" id="KW-0862">Zinc</keyword>
<evidence type="ECO:0000256" key="8">
    <source>
        <dbReference type="ARBA" id="ARBA00022801"/>
    </source>
</evidence>
<protein>
    <submittedName>
        <fullName evidence="14">Peptidase M50</fullName>
    </submittedName>
</protein>
<proteinExistence type="inferred from homology"/>
<evidence type="ECO:0000313" key="14">
    <source>
        <dbReference type="EMBL" id="AFK61410.1"/>
    </source>
</evidence>
<keyword evidence="15" id="KW-1185">Reference proteome</keyword>
<accession>I3U8S2</accession>
<evidence type="ECO:0000256" key="9">
    <source>
        <dbReference type="ARBA" id="ARBA00022833"/>
    </source>
</evidence>
<evidence type="ECO:0000256" key="6">
    <source>
        <dbReference type="ARBA" id="ARBA00022692"/>
    </source>
</evidence>
<gene>
    <name evidence="14" type="ordered locus">TKWG_04345</name>
</gene>
<dbReference type="GO" id="GO:0046872">
    <property type="term" value="F:metal ion binding"/>
    <property type="evidence" value="ECO:0007669"/>
    <property type="project" value="UniProtKB-KW"/>
</dbReference>
<evidence type="ECO:0000256" key="4">
    <source>
        <dbReference type="ARBA" id="ARBA00022475"/>
    </source>
</evidence>
<keyword evidence="12 13" id="KW-0472">Membrane</keyword>
<dbReference type="PANTHER" id="PTHR35864:SF1">
    <property type="entry name" value="ZINC METALLOPROTEASE YWHC-RELATED"/>
    <property type="match status" value="1"/>
</dbReference>
<dbReference type="GO" id="GO:0008237">
    <property type="term" value="F:metallopeptidase activity"/>
    <property type="evidence" value="ECO:0007669"/>
    <property type="project" value="UniProtKB-KW"/>
</dbReference>
<evidence type="ECO:0000256" key="11">
    <source>
        <dbReference type="ARBA" id="ARBA00023049"/>
    </source>
</evidence>
<dbReference type="InterPro" id="IPR052348">
    <property type="entry name" value="Metallopeptidase_M50B"/>
</dbReference>
<dbReference type="HOGENOM" id="CLU_086979_0_0_4"/>
<keyword evidence="8" id="KW-0378">Hydrolase</keyword>
<keyword evidence="11" id="KW-0482">Metalloprotease</keyword>
<feature type="transmembrane region" description="Helical" evidence="13">
    <location>
        <begin position="199"/>
        <end position="225"/>
    </location>
</feature>
<dbReference type="InterPro" id="IPR044537">
    <property type="entry name" value="Rip2-like"/>
</dbReference>
<comment type="subcellular location">
    <subcellularLocation>
        <location evidence="2">Cell membrane</location>
        <topology evidence="2">Multi-pass membrane protein</topology>
    </subcellularLocation>
</comment>
<keyword evidence="4" id="KW-1003">Cell membrane</keyword>
<name>I3U8S2_ADVKW</name>
<evidence type="ECO:0000256" key="13">
    <source>
        <dbReference type="SAM" id="Phobius"/>
    </source>
</evidence>
<dbReference type="KEGG" id="aka:TKWG_04345"/>
<keyword evidence="5" id="KW-0645">Protease</keyword>
<evidence type="ECO:0000256" key="7">
    <source>
        <dbReference type="ARBA" id="ARBA00022723"/>
    </source>
</evidence>
<dbReference type="Proteomes" id="UP000005267">
    <property type="component" value="Chromosome"/>
</dbReference>
<feature type="transmembrane region" description="Helical" evidence="13">
    <location>
        <begin position="26"/>
        <end position="44"/>
    </location>
</feature>
<evidence type="ECO:0000256" key="12">
    <source>
        <dbReference type="ARBA" id="ARBA00023136"/>
    </source>
</evidence>
<dbReference type="PANTHER" id="PTHR35864">
    <property type="entry name" value="ZINC METALLOPROTEASE MJ0611-RELATED"/>
    <property type="match status" value="1"/>
</dbReference>
<organism evidence="14 15">
    <name type="scientific">Advenella kashmirensis (strain DSM 17095 / LMG 22695 / WT001)</name>
    <name type="common">Tetrathiobacter kashmirensis</name>
    <dbReference type="NCBI Taxonomy" id="1036672"/>
    <lineage>
        <taxon>Bacteria</taxon>
        <taxon>Pseudomonadati</taxon>
        <taxon>Pseudomonadota</taxon>
        <taxon>Betaproteobacteria</taxon>
        <taxon>Burkholderiales</taxon>
        <taxon>Alcaligenaceae</taxon>
    </lineage>
</organism>
<keyword evidence="7" id="KW-0479">Metal-binding</keyword>
<evidence type="ECO:0000256" key="2">
    <source>
        <dbReference type="ARBA" id="ARBA00004651"/>
    </source>
</evidence>